<evidence type="ECO:0000256" key="6">
    <source>
        <dbReference type="PIRSR" id="PIRSR601382-1"/>
    </source>
</evidence>
<name>A0A1A9WGD8_9MUSC</name>
<keyword evidence="4" id="KW-0325">Glycoprotein</keyword>
<feature type="active site" evidence="6">
    <location>
        <position position="274"/>
    </location>
</feature>
<dbReference type="GO" id="GO:1904380">
    <property type="term" value="P:endoplasmic reticulum mannose trimming"/>
    <property type="evidence" value="ECO:0007669"/>
    <property type="project" value="InterPro"/>
</dbReference>
<dbReference type="SUPFAM" id="SSF48225">
    <property type="entry name" value="Seven-hairpin glycosidases"/>
    <property type="match status" value="1"/>
</dbReference>
<evidence type="ECO:0000256" key="8">
    <source>
        <dbReference type="RuleBase" id="RU361193"/>
    </source>
</evidence>
<organism evidence="9 10">
    <name type="scientific">Glossina brevipalpis</name>
    <dbReference type="NCBI Taxonomy" id="37001"/>
    <lineage>
        <taxon>Eukaryota</taxon>
        <taxon>Metazoa</taxon>
        <taxon>Ecdysozoa</taxon>
        <taxon>Arthropoda</taxon>
        <taxon>Hexapoda</taxon>
        <taxon>Insecta</taxon>
        <taxon>Pterygota</taxon>
        <taxon>Neoptera</taxon>
        <taxon>Endopterygota</taxon>
        <taxon>Diptera</taxon>
        <taxon>Brachycera</taxon>
        <taxon>Muscomorpha</taxon>
        <taxon>Hippoboscoidea</taxon>
        <taxon>Glossinidae</taxon>
        <taxon>Glossina</taxon>
    </lineage>
</organism>
<dbReference type="STRING" id="37001.A0A1A9WGD8"/>
<dbReference type="GO" id="GO:0005975">
    <property type="term" value="P:carbohydrate metabolic process"/>
    <property type="evidence" value="ECO:0007669"/>
    <property type="project" value="InterPro"/>
</dbReference>
<dbReference type="VEuPathDB" id="VectorBase:GBRI018771"/>
<dbReference type="GO" id="GO:1904154">
    <property type="term" value="P:positive regulation of retrograde protein transport, ER to cytosol"/>
    <property type="evidence" value="ECO:0007669"/>
    <property type="project" value="UniProtKB-ARBA"/>
</dbReference>
<keyword evidence="3" id="KW-0256">Endoplasmic reticulum</keyword>
<dbReference type="GO" id="GO:0005509">
    <property type="term" value="F:calcium ion binding"/>
    <property type="evidence" value="ECO:0007669"/>
    <property type="project" value="InterPro"/>
</dbReference>
<dbReference type="Pfam" id="PF01532">
    <property type="entry name" value="Glyco_hydro_47"/>
    <property type="match status" value="1"/>
</dbReference>
<comment type="similarity">
    <text evidence="2 8">Belongs to the glycosyl hydrolase 47 family.</text>
</comment>
<dbReference type="GO" id="GO:0016020">
    <property type="term" value="C:membrane"/>
    <property type="evidence" value="ECO:0007669"/>
    <property type="project" value="InterPro"/>
</dbReference>
<dbReference type="FunFam" id="1.50.10.10:FF:000015">
    <property type="entry name" value="alpha-1,2-Mannosidase"/>
    <property type="match status" value="1"/>
</dbReference>
<dbReference type="InterPro" id="IPR012341">
    <property type="entry name" value="6hp_glycosidase-like_sf"/>
</dbReference>
<sequence>MRVKLSFSSYYDIIICLTLNFVTYICSPTCALKHYSKEKKLELRNLVSALYREEVRHMFQHAYDGYLRYASDYDELRPLTCDGVDTWGSYSLTLIDALDTLAIMGNYTEFRRVVNLLENKMNFNKDINVSVFETNIRIVGGLLSAHLLSKNAGVALESGWPCQGPLLRMAENVAKRLLPAFDTATGMPYGTVNLMYGVPKDETTITCTAGVGTLLVEFGTLTRLTGNPIYEEVALNALHSLWKRRSSVGLLGNHIDVQTGRWTAVDSGIGAGVDSFFEYLVKGAILLQRPELLQMFHEAHTAIDKYLRHGDWYVWASMSKGQITLPVFQSLESFWPGLLSLIGDIGPAIKTISKYASVWRKYGFLPEFYNIPTGEASVSRESYPLRPELIESAMYLYRVTKNDFMLEIGEYMLRTIEHSAKTKCGYATIRNVITHEKANRMESFFLAETTKYLYLLFDEENFLHSNGVAGDILETTHGQCVINSGAYIFNTEAHPVDISALYCCYELKYDIFESLDLEHFSETSFMEKEQMLMANKKCKQYGCTNKDNNQKSTKSLNYQQTLSVDIVIYDENNNLATDALIEGFEEIKGASELVNKDGLKQLAVKDLLEFFSLQRRNPSKPVEILNDVKEFLKNYTLEPALVSDLGIFDKNISNILDLSVQKEFESMIKTLWQLYSLQQEYAVNIRLLRDLKLETLEENDKETIEKALSVLNGHNTNESYLNIMEKITQLTLLYRRSLVNTTAMQEFLLRLLLNSTDKKTDTFKPLLNDKEIFGLPLKNMSHHEQLSLFSHVRRFLEFKKRMIDTFQRLQSVIVESNKKENFFEEQEKIFTVTTIAEGHASVNSDAKPKGAQETLHEFNLNYNLKSNFTETSEEGNYSNSMWSRFVQTILRKTNPYKQKFQIEQLLRKTRQSLVQFSDNNVNFGLITCSKEKFLERFAYCYFYP</sequence>
<feature type="active site" description="Proton donor" evidence="6">
    <location>
        <position position="133"/>
    </location>
</feature>
<evidence type="ECO:0000256" key="5">
    <source>
        <dbReference type="ARBA" id="ARBA00054385"/>
    </source>
</evidence>
<dbReference type="EnsemblMetazoa" id="GBRI018771-RA">
    <property type="protein sequence ID" value="GBRI018771-PA"/>
    <property type="gene ID" value="GBRI018771"/>
</dbReference>
<reference evidence="10" key="1">
    <citation type="submission" date="2014-03" db="EMBL/GenBank/DDBJ databases">
        <authorList>
            <person name="Aksoy S."/>
            <person name="Warren W."/>
            <person name="Wilson R.K."/>
        </authorList>
    </citation>
    <scope>NUCLEOTIDE SEQUENCE [LARGE SCALE GENOMIC DNA]</scope>
    <source>
        <strain evidence="10">IAEA</strain>
    </source>
</reference>
<dbReference type="AlphaFoldDB" id="A0A1A9WGD8"/>
<keyword evidence="7" id="KW-0479">Metal-binding</keyword>
<proteinExistence type="inferred from homology"/>
<reference evidence="9" key="2">
    <citation type="submission" date="2020-05" db="UniProtKB">
        <authorList>
            <consortium name="EnsemblMetazoa"/>
        </authorList>
    </citation>
    <scope>IDENTIFICATION</scope>
    <source>
        <strain evidence="9">IAEA</strain>
    </source>
</reference>
<keyword evidence="8" id="KW-0378">Hydrolase</keyword>
<feature type="binding site" evidence="7">
    <location>
        <position position="491"/>
    </location>
    <ligand>
        <name>Ca(2+)</name>
        <dbReference type="ChEBI" id="CHEBI:29108"/>
    </ligand>
</feature>
<accession>A0A1A9WGD8</accession>
<keyword evidence="7" id="KW-0106">Calcium</keyword>
<evidence type="ECO:0000256" key="2">
    <source>
        <dbReference type="ARBA" id="ARBA00007658"/>
    </source>
</evidence>
<comment type="function">
    <text evidence="5">Involved in the endoplasmic reticulum-associated degradation (ERAD) pathway that targets misfolded glycoproteins for degradation in an N-glycan-dependent manner. May initiate ERAD by promoting the first mannose trimming step of ERAD substrates, from Man9GlcNAc2 to Man8GlcNAc2. Seems to recognize and bind to exposed hydrophobic regions in target proteins.</text>
</comment>
<dbReference type="GO" id="GO:0004571">
    <property type="term" value="F:mannosyl-oligosaccharide 1,2-alpha-mannosidase activity"/>
    <property type="evidence" value="ECO:0007669"/>
    <property type="project" value="InterPro"/>
</dbReference>
<comment type="subcellular location">
    <subcellularLocation>
        <location evidence="1">Endoplasmic reticulum</location>
    </subcellularLocation>
</comment>
<dbReference type="InterPro" id="IPR044674">
    <property type="entry name" value="EDEM1/2/3"/>
</dbReference>
<keyword evidence="10" id="KW-1185">Reference proteome</keyword>
<evidence type="ECO:0000313" key="10">
    <source>
        <dbReference type="Proteomes" id="UP000091820"/>
    </source>
</evidence>
<dbReference type="PANTHER" id="PTHR45679:SF6">
    <property type="entry name" value="ER DEGRADATION-ENHANCING ALPHA-MANNOSIDASE-LIKE PROTEIN 2"/>
    <property type="match status" value="1"/>
</dbReference>
<comment type="cofactor">
    <cofactor evidence="7">
        <name>Ca(2+)</name>
        <dbReference type="ChEBI" id="CHEBI:29108"/>
    </cofactor>
</comment>
<evidence type="ECO:0000256" key="4">
    <source>
        <dbReference type="ARBA" id="ARBA00023180"/>
    </source>
</evidence>
<dbReference type="InterPro" id="IPR036026">
    <property type="entry name" value="Seven-hairpin_glycosidases"/>
</dbReference>
<dbReference type="Gene3D" id="1.50.10.10">
    <property type="match status" value="1"/>
</dbReference>
<feature type="active site" description="Proton donor" evidence="6">
    <location>
        <position position="367"/>
    </location>
</feature>
<evidence type="ECO:0000256" key="3">
    <source>
        <dbReference type="ARBA" id="ARBA00022824"/>
    </source>
</evidence>
<dbReference type="PANTHER" id="PTHR45679">
    <property type="entry name" value="ER DEGRADATION-ENHANCING ALPHA-MANNOSIDASE-LIKE PROTEIN 2"/>
    <property type="match status" value="1"/>
</dbReference>
<dbReference type="Proteomes" id="UP000091820">
    <property type="component" value="Unassembled WGS sequence"/>
</dbReference>
<dbReference type="PRINTS" id="PR00747">
    <property type="entry name" value="GLYHDRLASE47"/>
</dbReference>
<evidence type="ECO:0000256" key="7">
    <source>
        <dbReference type="PIRSR" id="PIRSR601382-2"/>
    </source>
</evidence>
<dbReference type="InterPro" id="IPR001382">
    <property type="entry name" value="Glyco_hydro_47"/>
</dbReference>
<evidence type="ECO:0000256" key="1">
    <source>
        <dbReference type="ARBA" id="ARBA00004240"/>
    </source>
</evidence>
<feature type="active site" evidence="6">
    <location>
        <position position="388"/>
    </location>
</feature>
<dbReference type="GO" id="GO:0044322">
    <property type="term" value="C:endoplasmic reticulum quality control compartment"/>
    <property type="evidence" value="ECO:0007669"/>
    <property type="project" value="GOC"/>
</dbReference>
<protein>
    <recommendedName>
        <fullName evidence="8">alpha-1,2-Mannosidase</fullName>
        <ecNumber evidence="8">3.2.1.-</ecNumber>
    </recommendedName>
</protein>
<keyword evidence="8" id="KW-0326">Glycosidase</keyword>
<dbReference type="EC" id="3.2.1.-" evidence="8"/>
<evidence type="ECO:0000313" key="9">
    <source>
        <dbReference type="EnsemblMetazoa" id="GBRI018771-PA"/>
    </source>
</evidence>